<dbReference type="AlphaFoldDB" id="A0A0M0JTP6"/>
<comment type="caution">
    <text evidence="2">The sequence shown here is derived from an EMBL/GenBank/DDBJ whole genome shotgun (WGS) entry which is preliminary data.</text>
</comment>
<dbReference type="Pfam" id="PF12796">
    <property type="entry name" value="Ank_2"/>
    <property type="match status" value="1"/>
</dbReference>
<evidence type="ECO:0000313" key="3">
    <source>
        <dbReference type="Proteomes" id="UP000037460"/>
    </source>
</evidence>
<protein>
    <submittedName>
        <fullName evidence="2">Uncharacterized protein</fullName>
    </submittedName>
</protein>
<proteinExistence type="predicted"/>
<evidence type="ECO:0000256" key="1">
    <source>
        <dbReference type="SAM" id="MobiDB-lite"/>
    </source>
</evidence>
<gene>
    <name evidence="2" type="ORF">Ctob_005575</name>
</gene>
<name>A0A0M0JTP6_9EUKA</name>
<dbReference type="InterPro" id="IPR036770">
    <property type="entry name" value="Ankyrin_rpt-contain_sf"/>
</dbReference>
<evidence type="ECO:0000313" key="2">
    <source>
        <dbReference type="EMBL" id="KOO30051.1"/>
    </source>
</evidence>
<dbReference type="InterPro" id="IPR002110">
    <property type="entry name" value="Ankyrin_rpt"/>
</dbReference>
<reference evidence="3" key="1">
    <citation type="journal article" date="2015" name="PLoS Genet.">
        <title>Genome Sequence and Transcriptome Analyses of Chrysochromulina tobin: Metabolic Tools for Enhanced Algal Fitness in the Prominent Order Prymnesiales (Haptophyceae).</title>
        <authorList>
            <person name="Hovde B.T."/>
            <person name="Deodato C.R."/>
            <person name="Hunsperger H.M."/>
            <person name="Ryken S.A."/>
            <person name="Yost W."/>
            <person name="Jha R.K."/>
            <person name="Patterson J."/>
            <person name="Monnat R.J. Jr."/>
            <person name="Barlow S.B."/>
            <person name="Starkenburg S.R."/>
            <person name="Cattolico R.A."/>
        </authorList>
    </citation>
    <scope>NUCLEOTIDE SEQUENCE</scope>
    <source>
        <strain evidence="3">CCMP291</strain>
    </source>
</reference>
<dbReference type="Gene3D" id="1.25.40.20">
    <property type="entry name" value="Ankyrin repeat-containing domain"/>
    <property type="match status" value="1"/>
</dbReference>
<accession>A0A0M0JTP6</accession>
<feature type="compositionally biased region" description="Low complexity" evidence="1">
    <location>
        <begin position="158"/>
        <end position="170"/>
    </location>
</feature>
<dbReference type="EMBL" id="JWZX01002301">
    <property type="protein sequence ID" value="KOO30051.1"/>
    <property type="molecule type" value="Genomic_DNA"/>
</dbReference>
<feature type="region of interest" description="Disordered" evidence="1">
    <location>
        <begin position="124"/>
        <end position="170"/>
    </location>
</feature>
<dbReference type="SUPFAM" id="SSF48403">
    <property type="entry name" value="Ankyrin repeat"/>
    <property type="match status" value="1"/>
</dbReference>
<feature type="compositionally biased region" description="Polar residues" evidence="1">
    <location>
        <begin position="141"/>
        <end position="151"/>
    </location>
</feature>
<keyword evidence="3" id="KW-1185">Reference proteome</keyword>
<dbReference type="Proteomes" id="UP000037460">
    <property type="component" value="Unassembled WGS sequence"/>
</dbReference>
<organism evidence="2 3">
    <name type="scientific">Chrysochromulina tobinii</name>
    <dbReference type="NCBI Taxonomy" id="1460289"/>
    <lineage>
        <taxon>Eukaryota</taxon>
        <taxon>Haptista</taxon>
        <taxon>Haptophyta</taxon>
        <taxon>Prymnesiophyceae</taxon>
        <taxon>Prymnesiales</taxon>
        <taxon>Chrysochromulinaceae</taxon>
        <taxon>Chrysochromulina</taxon>
    </lineage>
</organism>
<sequence length="170" mass="17713">MGKKPTPPKLSAEEQEAAARQKANEAFCKAAKDDQLAKAEEALAKGASVDFVNERGHGIAHIAAAFGSLSILRLLYSKNAKIFDMKNAMKKTPLQVAQDIGEEDAALLIVALVEGKDDGTIGLAKGLDMDDDDGAEVEPTPSDTPRASSAKGSDVEEAAAIPPASPIEVS</sequence>